<dbReference type="AlphaFoldDB" id="A0A843W9F4"/>
<dbReference type="EMBL" id="NMUH01002687">
    <property type="protein sequence ID" value="MQM01495.1"/>
    <property type="molecule type" value="Genomic_DNA"/>
</dbReference>
<keyword evidence="2" id="KW-1185">Reference proteome</keyword>
<evidence type="ECO:0000313" key="2">
    <source>
        <dbReference type="Proteomes" id="UP000652761"/>
    </source>
</evidence>
<accession>A0A843W9F4</accession>
<sequence length="70" mass="7522">TSVFGPLWPARHQSPIRPTRPINLPNFRSNLKSLVSTPRQTLAASVIPTASGCPPTSPTPLAAAILFYQI</sequence>
<protein>
    <submittedName>
        <fullName evidence="1">Uncharacterized protein</fullName>
    </submittedName>
</protein>
<reference evidence="1" key="1">
    <citation type="submission" date="2017-07" db="EMBL/GenBank/DDBJ databases">
        <title>Taro Niue Genome Assembly and Annotation.</title>
        <authorList>
            <person name="Atibalentja N."/>
            <person name="Keating K."/>
            <person name="Fields C.J."/>
        </authorList>
    </citation>
    <scope>NUCLEOTIDE SEQUENCE</scope>
    <source>
        <strain evidence="1">Niue_2</strain>
        <tissue evidence="1">Leaf</tissue>
    </source>
</reference>
<gene>
    <name evidence="1" type="ORF">Taro_034246</name>
</gene>
<organism evidence="1 2">
    <name type="scientific">Colocasia esculenta</name>
    <name type="common">Wild taro</name>
    <name type="synonym">Arum esculentum</name>
    <dbReference type="NCBI Taxonomy" id="4460"/>
    <lineage>
        <taxon>Eukaryota</taxon>
        <taxon>Viridiplantae</taxon>
        <taxon>Streptophyta</taxon>
        <taxon>Embryophyta</taxon>
        <taxon>Tracheophyta</taxon>
        <taxon>Spermatophyta</taxon>
        <taxon>Magnoliopsida</taxon>
        <taxon>Liliopsida</taxon>
        <taxon>Araceae</taxon>
        <taxon>Aroideae</taxon>
        <taxon>Colocasieae</taxon>
        <taxon>Colocasia</taxon>
    </lineage>
</organism>
<evidence type="ECO:0000313" key="1">
    <source>
        <dbReference type="EMBL" id="MQM01495.1"/>
    </source>
</evidence>
<proteinExistence type="predicted"/>
<name>A0A843W9F4_COLES</name>
<feature type="non-terminal residue" evidence="1">
    <location>
        <position position="1"/>
    </location>
</feature>
<comment type="caution">
    <text evidence="1">The sequence shown here is derived from an EMBL/GenBank/DDBJ whole genome shotgun (WGS) entry which is preliminary data.</text>
</comment>
<dbReference type="Proteomes" id="UP000652761">
    <property type="component" value="Unassembled WGS sequence"/>
</dbReference>